<dbReference type="InterPro" id="IPR056789">
    <property type="entry name" value="LRR_R13L1-DRL21"/>
</dbReference>
<dbReference type="InterPro" id="IPR027417">
    <property type="entry name" value="P-loop_NTPase"/>
</dbReference>
<dbReference type="InterPro" id="IPR044974">
    <property type="entry name" value="Disease_R_plants"/>
</dbReference>
<dbReference type="Pfam" id="PF18052">
    <property type="entry name" value="Rx_N"/>
    <property type="match status" value="1"/>
</dbReference>
<evidence type="ECO:0000313" key="11">
    <source>
        <dbReference type="Proteomes" id="UP000604825"/>
    </source>
</evidence>
<feature type="domain" description="NB-ARC" evidence="6">
    <location>
        <begin position="181"/>
        <end position="273"/>
    </location>
</feature>
<dbReference type="InterPro" id="IPR041118">
    <property type="entry name" value="Rx_N"/>
</dbReference>
<protein>
    <recommendedName>
        <fullName evidence="12">NB-ARC domain-containing protein</fullName>
    </recommendedName>
</protein>
<evidence type="ECO:0000256" key="2">
    <source>
        <dbReference type="ARBA" id="ARBA00022614"/>
    </source>
</evidence>
<dbReference type="Gene3D" id="1.10.10.10">
    <property type="entry name" value="Winged helix-like DNA-binding domain superfamily/Winged helix DNA-binding domain"/>
    <property type="match status" value="1"/>
</dbReference>
<dbReference type="Pfam" id="PF23559">
    <property type="entry name" value="WHD_DRP"/>
    <property type="match status" value="1"/>
</dbReference>
<evidence type="ECO:0000256" key="1">
    <source>
        <dbReference type="ARBA" id="ARBA00008894"/>
    </source>
</evidence>
<keyword evidence="2" id="KW-0433">Leucine-rich repeat</keyword>
<dbReference type="AlphaFoldDB" id="A0A811S1T7"/>
<feature type="domain" description="Disease resistance N-terminal" evidence="7">
    <location>
        <begin position="39"/>
        <end position="102"/>
    </location>
</feature>
<dbReference type="InterPro" id="IPR032675">
    <property type="entry name" value="LRR_dom_sf"/>
</dbReference>
<proteinExistence type="inferred from homology"/>
<keyword evidence="3" id="KW-0677">Repeat</keyword>
<feature type="domain" description="Disease resistance protein winged helix" evidence="8">
    <location>
        <begin position="375"/>
        <end position="440"/>
    </location>
</feature>
<comment type="caution">
    <text evidence="10">The sequence shown here is derived from an EMBL/GenBank/DDBJ whole genome shotgun (WGS) entry which is preliminary data.</text>
</comment>
<evidence type="ECO:0000313" key="10">
    <source>
        <dbReference type="EMBL" id="CAD6335034.1"/>
    </source>
</evidence>
<dbReference type="OrthoDB" id="685126at2759"/>
<evidence type="ECO:0000256" key="4">
    <source>
        <dbReference type="ARBA" id="ARBA00022741"/>
    </source>
</evidence>
<dbReference type="PRINTS" id="PR00364">
    <property type="entry name" value="DISEASERSIST"/>
</dbReference>
<dbReference type="InterPro" id="IPR036388">
    <property type="entry name" value="WH-like_DNA-bd_sf"/>
</dbReference>
<dbReference type="Pfam" id="PF25019">
    <property type="entry name" value="LRR_R13L1-DRL21"/>
    <property type="match status" value="1"/>
</dbReference>
<name>A0A811S1T7_9POAL</name>
<dbReference type="Pfam" id="PF00931">
    <property type="entry name" value="NB-ARC"/>
    <property type="match status" value="1"/>
</dbReference>
<sequence length="861" mass="97312">MASIAAVGWSISIASWIMSPIGTKILNEGFEFLGFDESEKLQDLESRMLPRLALMLERAERIPVEQRARVEQWAARLRSTIYDAEDVVDIADYNRLQCKVIPQTTIKIMLRAIKEKGLRRILEKLEKLIVEGSQFLPELTCANDNHSDTSIPRDQVMKFGTTSALPEVVFGRNNDCENITFNIGEIYQEMLEAATGEPSSKFRNFDTLERKLEAELTNKKVLLVLDDIWPDKNVAEHNLKRLLSPLKNVKRGSKILTTSRFRDAAKALGAQVFIPIPDMDENDLVDLFFHCALDGAELDREREEFVMIGREIVKNLKGSPLAATVVAARLRKQLNAAFWRRVPGENLFTGTMSYLWWSFQNLDDKVQRFFVYCSIFPKATRFKRDELLNMWIAEGLVNVNTDEDLEDVGGQYLDELVSCSFLKKEDNGMFHTHDLIHELAGRASGSDCFRFEEGDPKRKTPPGNTRYLYVDLYDPMEVLEGIGKLALLRTLGHFNVKKEKGYELQQLGSLNHLHASLEISGLENVKSKAAALQAKLVDKKYLTEVSLVWAEHHSCPLGLQDETVPSLNITDSGEMYRIADEEPIRFRELMRDISDSFGGRRHQYVHPGMVSSAVPFICGQTNDDDYCKVLLPFSLEDLSISGCIVTDTVVNNWIKGSSGLVRLELGCIPFFTKISCDAISVLSKLRMLSIGNCFHFTSIEGISEFTRETLDFTIVGCPNISSLGDDEKIRVVGSICIDDLSVVKKLFSREACARHYFLQILCSEKLGDEEVLLQFDSLLTLWFEDCSIDMLPSNLECLTSMCCLVLNGCKNIHSLPTLPAKLQYFVACDCHERISLPFVCSICQKLVEKRKEKAKVEEATG</sequence>
<dbReference type="GO" id="GO:0098542">
    <property type="term" value="P:defense response to other organism"/>
    <property type="evidence" value="ECO:0007669"/>
    <property type="project" value="TreeGrafter"/>
</dbReference>
<comment type="similarity">
    <text evidence="1">Belongs to the disease resistance NB-LRR family.</text>
</comment>
<dbReference type="InterPro" id="IPR058922">
    <property type="entry name" value="WHD_DRP"/>
</dbReference>
<accession>A0A811S1T7</accession>
<gene>
    <name evidence="10" type="ORF">NCGR_LOCUS59132</name>
</gene>
<evidence type="ECO:0000256" key="5">
    <source>
        <dbReference type="ARBA" id="ARBA00022821"/>
    </source>
</evidence>
<evidence type="ECO:0000259" key="6">
    <source>
        <dbReference type="Pfam" id="PF00931"/>
    </source>
</evidence>
<keyword evidence="4" id="KW-0547">Nucleotide-binding</keyword>
<dbReference type="SUPFAM" id="SSF52058">
    <property type="entry name" value="L domain-like"/>
    <property type="match status" value="1"/>
</dbReference>
<dbReference type="Gene3D" id="3.40.50.300">
    <property type="entry name" value="P-loop containing nucleotide triphosphate hydrolases"/>
    <property type="match status" value="1"/>
</dbReference>
<dbReference type="SUPFAM" id="SSF52540">
    <property type="entry name" value="P-loop containing nucleoside triphosphate hydrolases"/>
    <property type="match status" value="1"/>
</dbReference>
<keyword evidence="11" id="KW-1185">Reference proteome</keyword>
<reference evidence="10" key="1">
    <citation type="submission" date="2020-10" db="EMBL/GenBank/DDBJ databases">
        <authorList>
            <person name="Han B."/>
            <person name="Lu T."/>
            <person name="Zhao Q."/>
            <person name="Huang X."/>
            <person name="Zhao Y."/>
        </authorList>
    </citation>
    <scope>NUCLEOTIDE SEQUENCE</scope>
</reference>
<dbReference type="EMBL" id="CAJGYO010000017">
    <property type="protein sequence ID" value="CAD6335034.1"/>
    <property type="molecule type" value="Genomic_DNA"/>
</dbReference>
<organism evidence="10 11">
    <name type="scientific">Miscanthus lutarioriparius</name>
    <dbReference type="NCBI Taxonomy" id="422564"/>
    <lineage>
        <taxon>Eukaryota</taxon>
        <taxon>Viridiplantae</taxon>
        <taxon>Streptophyta</taxon>
        <taxon>Embryophyta</taxon>
        <taxon>Tracheophyta</taxon>
        <taxon>Spermatophyta</taxon>
        <taxon>Magnoliopsida</taxon>
        <taxon>Liliopsida</taxon>
        <taxon>Poales</taxon>
        <taxon>Poaceae</taxon>
        <taxon>PACMAD clade</taxon>
        <taxon>Panicoideae</taxon>
        <taxon>Andropogonodae</taxon>
        <taxon>Andropogoneae</taxon>
        <taxon>Saccharinae</taxon>
        <taxon>Miscanthus</taxon>
    </lineage>
</organism>
<dbReference type="Gene3D" id="3.80.10.10">
    <property type="entry name" value="Ribonuclease Inhibitor"/>
    <property type="match status" value="1"/>
</dbReference>
<evidence type="ECO:0000259" key="8">
    <source>
        <dbReference type="Pfam" id="PF23559"/>
    </source>
</evidence>
<evidence type="ECO:0008006" key="12">
    <source>
        <dbReference type="Google" id="ProtNLM"/>
    </source>
</evidence>
<evidence type="ECO:0000259" key="7">
    <source>
        <dbReference type="Pfam" id="PF18052"/>
    </source>
</evidence>
<dbReference type="PANTHER" id="PTHR23155:SF1058">
    <property type="entry name" value="OS11G0668100 PROTEIN"/>
    <property type="match status" value="1"/>
</dbReference>
<dbReference type="GO" id="GO:0043531">
    <property type="term" value="F:ADP binding"/>
    <property type="evidence" value="ECO:0007669"/>
    <property type="project" value="InterPro"/>
</dbReference>
<evidence type="ECO:0000256" key="3">
    <source>
        <dbReference type="ARBA" id="ARBA00022737"/>
    </source>
</evidence>
<dbReference type="PANTHER" id="PTHR23155">
    <property type="entry name" value="DISEASE RESISTANCE PROTEIN RP"/>
    <property type="match status" value="1"/>
</dbReference>
<dbReference type="InterPro" id="IPR002182">
    <property type="entry name" value="NB-ARC"/>
</dbReference>
<evidence type="ECO:0000259" key="9">
    <source>
        <dbReference type="Pfam" id="PF25019"/>
    </source>
</evidence>
<keyword evidence="5" id="KW-0611">Plant defense</keyword>
<feature type="domain" description="R13L1/DRL21-like LRR repeat region" evidence="9">
    <location>
        <begin position="504"/>
        <end position="553"/>
    </location>
</feature>
<dbReference type="Proteomes" id="UP000604825">
    <property type="component" value="Unassembled WGS sequence"/>
</dbReference>